<evidence type="ECO:0000256" key="6">
    <source>
        <dbReference type="ARBA" id="ARBA00023125"/>
    </source>
</evidence>
<evidence type="ECO:0000313" key="15">
    <source>
        <dbReference type="EMBL" id="CAG5958099.1"/>
    </source>
</evidence>
<feature type="region of interest" description="Disordered" evidence="12">
    <location>
        <begin position="2284"/>
        <end position="2311"/>
    </location>
</feature>
<feature type="domain" description="Homeobox" evidence="13">
    <location>
        <begin position="1981"/>
        <end position="2041"/>
    </location>
</feature>
<dbReference type="Pfam" id="PF24056">
    <property type="entry name" value="zf-C2H2_ZFHX3"/>
    <property type="match status" value="1"/>
</dbReference>
<keyword evidence="5" id="KW-0862">Zinc</keyword>
<feature type="compositionally biased region" description="Low complexity" evidence="12">
    <location>
        <begin position="587"/>
        <end position="596"/>
    </location>
</feature>
<feature type="compositionally biased region" description="Low complexity" evidence="12">
    <location>
        <begin position="173"/>
        <end position="203"/>
    </location>
</feature>
<dbReference type="PANTHER" id="PTHR45891">
    <property type="entry name" value="ZINC FINGER HOMEOBOX PROTEIN"/>
    <property type="match status" value="1"/>
</dbReference>
<feature type="compositionally biased region" description="Polar residues" evidence="12">
    <location>
        <begin position="2173"/>
        <end position="2188"/>
    </location>
</feature>
<feature type="region of interest" description="Disordered" evidence="12">
    <location>
        <begin position="1945"/>
        <end position="1988"/>
    </location>
</feature>
<feature type="compositionally biased region" description="Pro residues" evidence="12">
    <location>
        <begin position="1036"/>
        <end position="1053"/>
    </location>
</feature>
<dbReference type="PANTHER" id="PTHR45891:SF4">
    <property type="entry name" value="ZINC FINGER HOMEOBOX PROTEIN 3"/>
    <property type="match status" value="1"/>
</dbReference>
<reference evidence="15" key="1">
    <citation type="submission" date="2021-05" db="EMBL/GenBank/DDBJ databases">
        <authorList>
            <person name="Tigano A."/>
        </authorList>
    </citation>
    <scope>NUCLEOTIDE SEQUENCE</scope>
</reference>
<feature type="domain" description="Homeobox" evidence="13">
    <location>
        <begin position="2661"/>
        <end position="2721"/>
    </location>
</feature>
<dbReference type="EMBL" id="CAJRST010022223">
    <property type="protein sequence ID" value="CAG5958099.1"/>
    <property type="molecule type" value="Genomic_DNA"/>
</dbReference>
<feature type="compositionally biased region" description="Polar residues" evidence="12">
    <location>
        <begin position="2324"/>
        <end position="2337"/>
    </location>
</feature>
<evidence type="ECO:0000313" key="16">
    <source>
        <dbReference type="Proteomes" id="UP000677803"/>
    </source>
</evidence>
<dbReference type="Gene3D" id="3.30.160.60">
    <property type="entry name" value="Classic Zinc Finger"/>
    <property type="match status" value="3"/>
</dbReference>
<feature type="region of interest" description="Disordered" evidence="12">
    <location>
        <begin position="997"/>
        <end position="1057"/>
    </location>
</feature>
<dbReference type="GO" id="GO:0005634">
    <property type="term" value="C:nucleus"/>
    <property type="evidence" value="ECO:0007669"/>
    <property type="project" value="UniProtKB-SubCell"/>
</dbReference>
<feature type="compositionally biased region" description="Basic and acidic residues" evidence="12">
    <location>
        <begin position="1198"/>
        <end position="1207"/>
    </location>
</feature>
<keyword evidence="6 10" id="KW-0238">DNA-binding</keyword>
<sequence length="2746" mass="301648">MGASPYQSKPTPVASGMDSGEGGGGDGGGGEERDADLSLQALSLPLLTLAVIPEQGSSSHTSAMAPAKEPLTLPQQGEEGAEGSQAREGGEQKGGGQHSQEEGACLKHRLRENFGEGYLSGQGKEEGEAHGGVGEASVTGAPPEALSCRGGEEEEKEEEEAISNQSQTKSKCSLLPQQSRHSSSSSTAKASGTLDSKAAASPKPSHPPSPSTQPFPFPPISPKHFSCPSSSSALLSETEVKDIKGDQGWISGFPQSFRSQQSSFPFPLVGTEPVSTPAEEDVLAGVPHSSISTGNGAKAPEPNDSPQETEMDDEKDKDGEQKEAVLKNLNQDLSPGSLTSHMTIMHSRNSCKTLKCPKCNWHYKSQHTLQVHMKEKHPETGGQCVCGVSGGKCVCGGATRGVCGYCSSGKAHPRLARGETYACGYKPYRCEVCDYATSSKGNLSIHMQSDKHLNNVQNGGHTNGHLQTPHISNSSSSNPVDEPPYSKLPLSVPSPTAPPAKLAPPTHSYSHGKRWRCDVCDYETSIARNLRIHTTSEKHTHNMLRLQRGYYLSHCRSLAPHLKQLQNTGAELSLNMRLTSQHVSDQPVTLGSTLTPSPSPSPSPPPAPSLSPTVPLSQGVFQCLVCSCFSSDSLESVEQHLNAPRSLPQSEWCSLVAGGCHCRLCGYTTPLRANFSLHCQTDRHRTRYQLAAHLQEGGDRGQEGAALIAKGNPVQLRCNLCDYVTSSLEKLQGHSLSSHHEASIRVYRFLQQYDGEVDGGSWLFHCLLCNHSSSSKLQVLKHSQTSAHQQREGLLQLQPMGGEELAAIFTIRKSSGGVTGEPVEEMETSSETSTGLLDTTKDKSNMGTKKVAEETEKAKRDEREKRESMLPVKRPSSGCGEMENSISTKRPRTHQQNENQQTVQCPLCQVKLSHTHLRQHLTHVHSVAQDCVDKLISAVTPSKEQQQPPTESELQTDLLTDDVKKTNIIENTNANCSNAENCNASTESQTNKVISVENTEGDITAPKDVTSLLTPPLEDNTIHPSNGTLAPQSPTQIPPSSPPTSPPSDPPPLSDRHGYRFRCSRCSLAFPTQEKLQLHWQYHAMRAATECPLCSRQCRSQEALQRHMQNTHSQQDGTQGQITLFLPNTVQCMDHNKNSVQQEFSLSPQVGQEAGEGDDEDIDDETLDMEECEEQKENYLKDKEEVSEVDGEEEAVNEQEKGAHEEIASEPSSSSLVKKSLNPTMDRYLDPSRPYKCTICSESFTQKTILLVHYNSVSHLHRARRALQDSGANVTAQETPRAQDPRPYRCRLCGVGYSQSSTLDIHLRSVLHQTRARAAQNSAPQTSAATVVAPVSVHAAAVQAPTTKEATKKPNGVGFSATSLVGTGLLADSQPTLPDSIDSQQAKKRVAELLASRNQLMLIQQQQLAQAQVQAQLQQQTALLQSQAIQHLSLGTENLLKQHFSLLPDNLLSLQQQLFLPFYLSGDMKLNSELTVKSPNLGQSISTNSFPKDQNKAEAKREFLTDDKQIQKQSSNSVFWQPPGHSQSEAKVETVCSGSSNKQMDIEPSTSGLVHEKEEMHVHTVKTESQKEDTVSSSFNVLESQCPPPRVPYAAANGEPLRALLQSYGYELAMQYIQSRHRHQQQKAMQMIPSNNTGSTEICPEKEKDESNQLQIKKLEECDSIDKRVESDDAVGKKHCKEETSMLKEKICCEMGEKCKNCGKFFSDALILKSHQEYIHSMTFPTAALEIFSREYRLQYDQMYPLGQHKSGENSTQASAPNSGICTEPEPKTELVKPQAKTPESSPVLSVSDPTTKENATAKDLTKPAPTASSPSSPSQTQDSQQHDETIPGTSATSTTQTTTPIPLPLPKIPMLPLSLSQLPIPPLPIPKLPLPPISFPMEVPLLPPVVMQSMALQTQPWLDSSVNPDVAKLYQSQLNSAVLGQQSQLNPALLAQQSQLSPALLGQPPQISPALLGQPSQPSPIQTGQQSQVSPTTTEQQGKRTRTRISEDQLSVLRKHFDINSLPSDEEINKMSALSGLPHKVIKHWFRNTLFKERQRDKDSPYNFNNPPTTALEESREELAQNLCVTHSPCSLSPGLSINTSPQTSDLHRGEAQRGRRSSRTRFTEQQLETLQGVFEATPYPREEEYDRLSALLSLPNRVIVVWFQNARQRARKNQDRGTDDGLEGKNQPDNSHSQKNGCFNNDANKKDNGYRDEGQDDSQNENSMDFTYEYYNLPDSPVVDSSTHSSEGEHLTTEGEQIVTVVNKEDKTISIHANMSPPPVNTPNRISDAEIQKKEIAPVMKTGSSPQPDPKLPSESPTERPQPLATSFSEKTIQPNMSMSHLDQGNTQSPPYDQALEKTVSTSPTPPSAPDTEPSHNRMLDTTACLSTETQPHLQSQAQFQCSLCPVSLPSIQAWQEHQTRHLLAAQSQVQFLQSGFADRTMPYMMLHPNHSLMASQMLSGAMSQMHPNPTHSMISHLNSLQIKNTFSDHPGNTLNSSMTSLKHNTKHISETSFESQRGNREVEEEHRRDKRQRTTITPEQLEVLYQRYSLDSNPTRGVLESIARDVGLTRRVVQVWFQNTRARERKGQFRSMGPGSSFTLGLNHLRCPFCRALFKVKSALDAHLRSRHWAEAERAGYNLSIGNGYSGQAGLARSFVTEGPGPSVSSNQTPNPGFDNTKKETQMSHFQVLQLKAYYRNHRTPNRLECETLGQELGLPHRVVQVWFQNARAKEKRAKSLSSESAEREQAELSAGAGERDRA</sequence>
<feature type="DNA-binding region" description="Homeobox" evidence="10">
    <location>
        <begin position="1983"/>
        <end position="2042"/>
    </location>
</feature>
<feature type="region of interest" description="Disordered" evidence="12">
    <location>
        <begin position="2154"/>
        <end position="2241"/>
    </location>
</feature>
<evidence type="ECO:0000256" key="8">
    <source>
        <dbReference type="ARBA" id="ARBA00023242"/>
    </source>
</evidence>
<feature type="region of interest" description="Disordered" evidence="12">
    <location>
        <begin position="2493"/>
        <end position="2519"/>
    </location>
</feature>
<dbReference type="PROSITE" id="PS00028">
    <property type="entry name" value="ZINC_FINGER_C2H2_1"/>
    <property type="match status" value="7"/>
</dbReference>
<feature type="compositionally biased region" description="Pro residues" evidence="12">
    <location>
        <begin position="597"/>
        <end position="609"/>
    </location>
</feature>
<feature type="region of interest" description="Disordered" evidence="12">
    <location>
        <begin position="816"/>
        <end position="898"/>
    </location>
</feature>
<evidence type="ECO:0000256" key="2">
    <source>
        <dbReference type="ARBA" id="ARBA00022723"/>
    </source>
</evidence>
<feature type="compositionally biased region" description="Polar residues" evidence="12">
    <location>
        <begin position="1"/>
        <end position="10"/>
    </location>
</feature>
<dbReference type="PROSITE" id="PS50071">
    <property type="entry name" value="HOMEOBOX_2"/>
    <property type="match status" value="4"/>
</dbReference>
<dbReference type="InterPro" id="IPR009057">
    <property type="entry name" value="Homeodomain-like_sf"/>
</dbReference>
<feature type="region of interest" description="Disordered" evidence="12">
    <location>
        <begin position="453"/>
        <end position="508"/>
    </location>
</feature>
<dbReference type="InterPro" id="IPR017970">
    <property type="entry name" value="Homeobox_CS"/>
</dbReference>
<dbReference type="GO" id="GO:0000981">
    <property type="term" value="F:DNA-binding transcription factor activity, RNA polymerase II-specific"/>
    <property type="evidence" value="ECO:0007669"/>
    <property type="project" value="InterPro"/>
</dbReference>
<feature type="domain" description="C2H2-type" evidence="14">
    <location>
        <begin position="1697"/>
        <end position="1725"/>
    </location>
</feature>
<keyword evidence="4 9" id="KW-0863">Zinc-finger</keyword>
<feature type="DNA-binding region" description="Homeobox" evidence="10">
    <location>
        <begin position="2101"/>
        <end position="2160"/>
    </location>
</feature>
<dbReference type="FunFam" id="3.30.160.60:FF:000081">
    <property type="entry name" value="Zinc finger homeobox protein 4"/>
    <property type="match status" value="1"/>
</dbReference>
<feature type="domain" description="C2H2-type" evidence="14">
    <location>
        <begin position="1235"/>
        <end position="1266"/>
    </location>
</feature>
<feature type="compositionally biased region" description="Acidic residues" evidence="12">
    <location>
        <begin position="1187"/>
        <end position="1197"/>
    </location>
</feature>
<comment type="subcellular location">
    <subcellularLocation>
        <location evidence="1 10 11">Nucleus</location>
    </subcellularLocation>
</comment>
<feature type="domain" description="C2H2-type" evidence="14">
    <location>
        <begin position="428"/>
        <end position="457"/>
    </location>
</feature>
<dbReference type="SUPFAM" id="SSF57667">
    <property type="entry name" value="beta-beta-alpha zinc fingers"/>
    <property type="match status" value="3"/>
</dbReference>
<dbReference type="PROSITE" id="PS00027">
    <property type="entry name" value="HOMEOBOX_1"/>
    <property type="match status" value="2"/>
</dbReference>
<comment type="caution">
    <text evidence="15">The sequence shown here is derived from an EMBL/GenBank/DDBJ whole genome shotgun (WGS) entry which is preliminary data.</text>
</comment>
<feature type="compositionally biased region" description="Low complexity" evidence="12">
    <location>
        <begin position="1808"/>
        <end position="1824"/>
    </location>
</feature>
<protein>
    <submittedName>
        <fullName evidence="15">(Atlantic silverside) hypothetical protein</fullName>
    </submittedName>
</protein>
<feature type="domain" description="C2H2-type" evidence="14">
    <location>
        <begin position="1089"/>
        <end position="1117"/>
    </location>
</feature>
<feature type="compositionally biased region" description="Polar residues" evidence="12">
    <location>
        <begin position="162"/>
        <end position="171"/>
    </location>
</feature>
<evidence type="ECO:0000256" key="1">
    <source>
        <dbReference type="ARBA" id="ARBA00004123"/>
    </source>
</evidence>
<feature type="region of interest" description="Disordered" evidence="12">
    <location>
        <begin position="286"/>
        <end position="320"/>
    </location>
</feature>
<evidence type="ECO:0000256" key="11">
    <source>
        <dbReference type="RuleBase" id="RU000682"/>
    </source>
</evidence>
<feature type="region of interest" description="Disordered" evidence="12">
    <location>
        <begin position="2076"/>
        <end position="2110"/>
    </location>
</feature>
<feature type="region of interest" description="Disordered" evidence="12">
    <location>
        <begin position="2718"/>
        <end position="2746"/>
    </location>
</feature>
<dbReference type="OrthoDB" id="6417226at2759"/>
<dbReference type="InterPro" id="IPR013087">
    <property type="entry name" value="Znf_C2H2_type"/>
</dbReference>
<feature type="compositionally biased region" description="Polar residues" evidence="12">
    <location>
        <begin position="1959"/>
        <end position="1981"/>
    </location>
</feature>
<dbReference type="InterPro" id="IPR001356">
    <property type="entry name" value="HD"/>
</dbReference>
<evidence type="ECO:0000256" key="12">
    <source>
        <dbReference type="SAM" id="MobiDB-lite"/>
    </source>
</evidence>
<feature type="compositionally biased region" description="Basic and acidic residues" evidence="12">
    <location>
        <begin position="839"/>
        <end position="868"/>
    </location>
</feature>
<dbReference type="InterPro" id="IPR036236">
    <property type="entry name" value="Znf_C2H2_sf"/>
</dbReference>
<feature type="domain" description="Homeobox" evidence="13">
    <location>
        <begin position="2514"/>
        <end position="2574"/>
    </location>
</feature>
<dbReference type="InterPro" id="IPR051968">
    <property type="entry name" value="ZnFinger_Homeobox_TR"/>
</dbReference>
<feature type="DNA-binding region" description="Homeobox" evidence="10">
    <location>
        <begin position="2516"/>
        <end position="2575"/>
    </location>
</feature>
<keyword evidence="16" id="KW-1185">Reference proteome</keyword>
<feature type="domain" description="C2H2-type" evidence="14">
    <location>
        <begin position="1061"/>
        <end position="1088"/>
    </location>
</feature>
<evidence type="ECO:0000256" key="10">
    <source>
        <dbReference type="PROSITE-ProRule" id="PRU00108"/>
    </source>
</evidence>
<name>A0A8S4BAP2_9TELE</name>
<feature type="region of interest" description="Disordered" evidence="12">
    <location>
        <begin position="582"/>
        <end position="613"/>
    </location>
</feature>
<dbReference type="Pfam" id="PF00046">
    <property type="entry name" value="Homeodomain"/>
    <property type="match status" value="4"/>
</dbReference>
<feature type="compositionally biased region" description="Low complexity" evidence="12">
    <location>
        <begin position="1831"/>
        <end position="1845"/>
    </location>
</feature>
<feature type="domain" description="C2H2-type" evidence="14">
    <location>
        <begin position="2592"/>
        <end position="2620"/>
    </location>
</feature>
<feature type="domain" description="Homeobox" evidence="13">
    <location>
        <begin position="2099"/>
        <end position="2159"/>
    </location>
</feature>
<feature type="DNA-binding region" description="Homeobox" evidence="10">
    <location>
        <begin position="2663"/>
        <end position="2722"/>
    </location>
</feature>
<dbReference type="SMART" id="SM00355">
    <property type="entry name" value="ZnF_C2H2"/>
    <property type="match status" value="14"/>
</dbReference>
<dbReference type="GO" id="GO:0008270">
    <property type="term" value="F:zinc ion binding"/>
    <property type="evidence" value="ECO:0007669"/>
    <property type="project" value="UniProtKB-KW"/>
</dbReference>
<feature type="domain" description="C2H2-type" evidence="14">
    <location>
        <begin position="1288"/>
        <end position="1317"/>
    </location>
</feature>
<dbReference type="GO" id="GO:0045664">
    <property type="term" value="P:regulation of neuron differentiation"/>
    <property type="evidence" value="ECO:0007669"/>
    <property type="project" value="TreeGrafter"/>
</dbReference>
<dbReference type="CDD" id="cd00086">
    <property type="entry name" value="homeodomain"/>
    <property type="match status" value="4"/>
</dbReference>
<feature type="compositionally biased region" description="Pro residues" evidence="12">
    <location>
        <begin position="204"/>
        <end position="221"/>
    </location>
</feature>
<dbReference type="Gene3D" id="1.10.10.60">
    <property type="entry name" value="Homeodomain-like"/>
    <property type="match status" value="4"/>
</dbReference>
<dbReference type="FunFam" id="1.10.10.60:FF:000064">
    <property type="entry name" value="Zinc finger homeobox protein 4"/>
    <property type="match status" value="1"/>
</dbReference>
<evidence type="ECO:0000259" key="14">
    <source>
        <dbReference type="PROSITE" id="PS50157"/>
    </source>
</evidence>
<feature type="compositionally biased region" description="Polar residues" evidence="12">
    <location>
        <begin position="1753"/>
        <end position="1765"/>
    </location>
</feature>
<gene>
    <name evidence="15" type="ORF">MMEN_LOCUS14944</name>
</gene>
<evidence type="ECO:0000256" key="7">
    <source>
        <dbReference type="ARBA" id="ARBA00023155"/>
    </source>
</evidence>
<organism evidence="15 16">
    <name type="scientific">Menidia menidia</name>
    <name type="common">Atlantic silverside</name>
    <dbReference type="NCBI Taxonomy" id="238744"/>
    <lineage>
        <taxon>Eukaryota</taxon>
        <taxon>Metazoa</taxon>
        <taxon>Chordata</taxon>
        <taxon>Craniata</taxon>
        <taxon>Vertebrata</taxon>
        <taxon>Euteleostomi</taxon>
        <taxon>Actinopterygii</taxon>
        <taxon>Neopterygii</taxon>
        <taxon>Teleostei</taxon>
        <taxon>Neoteleostei</taxon>
        <taxon>Acanthomorphata</taxon>
        <taxon>Ovalentaria</taxon>
        <taxon>Atherinomorphae</taxon>
        <taxon>Atheriniformes</taxon>
        <taxon>Atherinopsidae</taxon>
        <taxon>Menidiinae</taxon>
        <taxon>Menidia</taxon>
    </lineage>
</organism>
<keyword evidence="7 10" id="KW-0371">Homeobox</keyword>
<feature type="compositionally biased region" description="Acidic residues" evidence="12">
    <location>
        <begin position="152"/>
        <end position="161"/>
    </location>
</feature>
<evidence type="ECO:0000256" key="5">
    <source>
        <dbReference type="ARBA" id="ARBA00022833"/>
    </source>
</evidence>
<feature type="region of interest" description="Disordered" evidence="12">
    <location>
        <begin position="55"/>
        <end position="239"/>
    </location>
</feature>
<feature type="compositionally biased region" description="Polar residues" evidence="12">
    <location>
        <begin position="454"/>
        <end position="479"/>
    </location>
</feature>
<feature type="compositionally biased region" description="Polar residues" evidence="12">
    <location>
        <begin position="2076"/>
        <end position="2090"/>
    </location>
</feature>
<proteinExistence type="predicted"/>
<keyword evidence="8 10" id="KW-0539">Nucleus</keyword>
<dbReference type="GO" id="GO:0000978">
    <property type="term" value="F:RNA polymerase II cis-regulatory region sequence-specific DNA binding"/>
    <property type="evidence" value="ECO:0007669"/>
    <property type="project" value="TreeGrafter"/>
</dbReference>
<evidence type="ECO:0000256" key="3">
    <source>
        <dbReference type="ARBA" id="ARBA00022737"/>
    </source>
</evidence>
<feature type="compositionally biased region" description="Low complexity" evidence="12">
    <location>
        <begin position="222"/>
        <end position="236"/>
    </location>
</feature>
<feature type="region of interest" description="Disordered" evidence="12">
    <location>
        <begin position="2324"/>
        <end position="2364"/>
    </location>
</feature>
<feature type="compositionally biased region" description="Basic and acidic residues" evidence="12">
    <location>
        <begin position="2158"/>
        <end position="2169"/>
    </location>
</feature>
<evidence type="ECO:0000256" key="9">
    <source>
        <dbReference type="PROSITE-ProRule" id="PRU00042"/>
    </source>
</evidence>
<feature type="compositionally biased region" description="Polar residues" evidence="12">
    <location>
        <begin position="884"/>
        <end position="898"/>
    </location>
</feature>
<feature type="compositionally biased region" description="Gly residues" evidence="12">
    <location>
        <begin position="19"/>
        <end position="28"/>
    </location>
</feature>
<dbReference type="PROSITE" id="PS50157">
    <property type="entry name" value="ZINC_FINGER_C2H2_2"/>
    <property type="match status" value="7"/>
</dbReference>
<feature type="compositionally biased region" description="Basic and acidic residues" evidence="12">
    <location>
        <begin position="2189"/>
        <end position="2199"/>
    </location>
</feature>
<feature type="region of interest" description="Disordered" evidence="12">
    <location>
        <begin position="1"/>
        <end position="39"/>
    </location>
</feature>
<evidence type="ECO:0000256" key="4">
    <source>
        <dbReference type="ARBA" id="ARBA00022771"/>
    </source>
</evidence>
<accession>A0A8S4BAP2</accession>
<dbReference type="Proteomes" id="UP000677803">
    <property type="component" value="Unassembled WGS sequence"/>
</dbReference>
<keyword evidence="3" id="KW-0677">Repeat</keyword>
<feature type="region of interest" description="Disordered" evidence="12">
    <location>
        <begin position="1747"/>
        <end position="1848"/>
    </location>
</feature>
<feature type="region of interest" description="Disordered" evidence="12">
    <location>
        <begin position="2643"/>
        <end position="2665"/>
    </location>
</feature>
<dbReference type="SMART" id="SM00389">
    <property type="entry name" value="HOX"/>
    <property type="match status" value="4"/>
</dbReference>
<dbReference type="SUPFAM" id="SSF46689">
    <property type="entry name" value="Homeodomain-like"/>
    <property type="match status" value="4"/>
</dbReference>
<feature type="region of interest" description="Disordered" evidence="12">
    <location>
        <begin position="1182"/>
        <end position="1218"/>
    </location>
</feature>
<feature type="compositionally biased region" description="Basic and acidic residues" evidence="12">
    <location>
        <begin position="2504"/>
        <end position="2514"/>
    </location>
</feature>
<evidence type="ECO:0000259" key="13">
    <source>
        <dbReference type="PROSITE" id="PS50071"/>
    </source>
</evidence>
<feature type="compositionally biased region" description="Polar residues" evidence="12">
    <location>
        <begin position="1782"/>
        <end position="1799"/>
    </location>
</feature>
<keyword evidence="2" id="KW-0479">Metal-binding</keyword>